<dbReference type="InterPro" id="IPR024079">
    <property type="entry name" value="MetalloPept_cat_dom_sf"/>
</dbReference>
<dbReference type="InterPro" id="IPR011049">
    <property type="entry name" value="Serralysin-like_metalloprot_C"/>
</dbReference>
<protein>
    <recommendedName>
        <fullName evidence="5">Peptidase metallopeptidase domain-containing protein</fullName>
    </recommendedName>
</protein>
<dbReference type="InterPro" id="IPR002369">
    <property type="entry name" value="Integrin_bsu_VWA"/>
</dbReference>
<dbReference type="PANTHER" id="PTHR38340:SF1">
    <property type="entry name" value="S-LAYER PROTEIN"/>
    <property type="match status" value="1"/>
</dbReference>
<dbReference type="SUPFAM" id="SSF55486">
    <property type="entry name" value="Metalloproteases ('zincins'), catalytic domain"/>
    <property type="match status" value="1"/>
</dbReference>
<dbReference type="EMBL" id="VINQ01000008">
    <property type="protein sequence ID" value="KAA0914666.1"/>
    <property type="molecule type" value="Genomic_DNA"/>
</dbReference>
<feature type="region of interest" description="Disordered" evidence="4">
    <location>
        <begin position="651"/>
        <end position="706"/>
    </location>
</feature>
<dbReference type="Pfam" id="PF00362">
    <property type="entry name" value="Integrin_beta"/>
    <property type="match status" value="1"/>
</dbReference>
<evidence type="ECO:0000256" key="3">
    <source>
        <dbReference type="ARBA" id="ARBA00022525"/>
    </source>
</evidence>
<gene>
    <name evidence="6" type="ORF">FLO80_11695</name>
</gene>
<dbReference type="PANTHER" id="PTHR38340">
    <property type="entry name" value="S-LAYER PROTEIN"/>
    <property type="match status" value="1"/>
</dbReference>
<accession>A0A5A9ZC29</accession>
<sequence length="1123" mass="115379">MAGSKTVAANSNTLLAGLQRTNQWDSSSLTYWIAEAGDSDRIDDIYEDKYGVAPAADNPHEPINQTTAPAWDDAIENALYHISLATGLSFTEDTSVDTGDIIFSGGYPSTAGVVAWMNGPGTMLKPDETDDYQSFLTNRMGNATYDQAAETGAGSFADFVILHELGHGLGLSHPHNSDSGTTAWANSAATSADNKADNARYTVMSYEIGGIDTQVFSNFGNSVTLAALDIAALQAVHGAPAAHTGNTVYTLTDQGSTARDLDGSDGSISIGRAFYTIWDTGGTDEIDYSGANNAYINLQDASLVQEARSADAAILEMIRKTDAYGEMKDDHGDGATSQPRNELIDPNYHAGGYVSTISDGGTGTQLGGYTIANGVVIENATGGSGNDMLIGNGADNELIGNDGDDMLAGGAGDDTLEGGAGDDELIGGAGDDMLDGGAGHDVAYFSGPCSAYTIDRDDDGVVTISHLDGSGSEGVNTLVGVEEAKFSDATIELLGEEDPECPPLDFIFLVDLSGSFFDDLPNFVTAAKQIAADLRDENPDVQFSIASFIDKPESPWGSPGDYLYQAHLESTSDVTAFETTLDGLSTKSGGDFPEAQWVGLYRAARGDGLNLREDASRMIYLATDASAHDASDYGLDESTIQAFLDGEDIDVEGGSALSSTESTDDDGMTSSGEGDTAGLEIEPDPRDPDDPGHDTGNDEPVPTDDLLLGAVGDALRDFGAVPIIGTSSSFTASEYEEALADMGSEGVVVATSGDSSDVADAVRAGRAAIAGDVTETGTSGADSLVGTEEDDVILGLGGNDTIEGLGGNDTLDGGAGNDSILGGDDNDAIFGGTGADTLDGGAGDDLFSPGAGIDVITTGAGADVITGPANSLDGDTITDMSAEDRVLVRFTRMQDDPTLEFDGANTLLSFDTTGDGTQDFSLTFEGDVTGLDLLISNAGEDVRIGTPPNMALQVNDRDGNPLDVEGATFRGPGDTEASGAAGGTPGSFTFMALGTAEGTVMPELPYDATDHGAPSAPGALEALRLAVGLNPSWGPAGGEDFIAADFNGDGDVTAGDALDMLRLAVGLEADHAPRWVFVNSESDTSGFSADNVDVEAAAMAALPGFENDISMTGILVGDMRDFG</sequence>
<feature type="domain" description="Peptidase metallopeptidase" evidence="5">
    <location>
        <begin position="20"/>
        <end position="221"/>
    </location>
</feature>
<feature type="compositionally biased region" description="Basic and acidic residues" evidence="4">
    <location>
        <begin position="683"/>
        <end position="696"/>
    </location>
</feature>
<dbReference type="SMART" id="SM00235">
    <property type="entry name" value="ZnMc"/>
    <property type="match status" value="1"/>
</dbReference>
<dbReference type="PRINTS" id="PR00313">
    <property type="entry name" value="CABNDNGRPT"/>
</dbReference>
<dbReference type="GO" id="GO:0006508">
    <property type="term" value="P:proteolysis"/>
    <property type="evidence" value="ECO:0007669"/>
    <property type="project" value="InterPro"/>
</dbReference>
<evidence type="ECO:0000256" key="2">
    <source>
        <dbReference type="ARBA" id="ARBA00009490"/>
    </source>
</evidence>
<name>A0A5A9ZC29_9RHOB</name>
<dbReference type="PROSITE" id="PS00330">
    <property type="entry name" value="HEMOLYSIN_CALCIUM"/>
    <property type="match status" value="5"/>
</dbReference>
<dbReference type="SUPFAM" id="SSF51120">
    <property type="entry name" value="beta-Roll"/>
    <property type="match status" value="2"/>
</dbReference>
<comment type="caution">
    <text evidence="6">The sequence shown here is derived from an EMBL/GenBank/DDBJ whole genome shotgun (WGS) entry which is preliminary data.</text>
</comment>
<evidence type="ECO:0000259" key="5">
    <source>
        <dbReference type="SMART" id="SM00235"/>
    </source>
</evidence>
<dbReference type="GO" id="GO:0005509">
    <property type="term" value="F:calcium ion binding"/>
    <property type="evidence" value="ECO:0007669"/>
    <property type="project" value="InterPro"/>
</dbReference>
<organism evidence="6 7">
    <name type="scientific">Aquicoccus porphyridii</name>
    <dbReference type="NCBI Taxonomy" id="1852029"/>
    <lineage>
        <taxon>Bacteria</taxon>
        <taxon>Pseudomonadati</taxon>
        <taxon>Pseudomonadota</taxon>
        <taxon>Alphaproteobacteria</taxon>
        <taxon>Rhodobacterales</taxon>
        <taxon>Paracoccaceae</taxon>
        <taxon>Aquicoccus</taxon>
    </lineage>
</organism>
<proteinExistence type="inferred from homology"/>
<dbReference type="Gene3D" id="3.40.50.410">
    <property type="entry name" value="von Willebrand factor, type A domain"/>
    <property type="match status" value="1"/>
</dbReference>
<dbReference type="GO" id="GO:0008270">
    <property type="term" value="F:zinc ion binding"/>
    <property type="evidence" value="ECO:0007669"/>
    <property type="project" value="InterPro"/>
</dbReference>
<dbReference type="GO" id="GO:0008237">
    <property type="term" value="F:metallopeptidase activity"/>
    <property type="evidence" value="ECO:0007669"/>
    <property type="project" value="InterPro"/>
</dbReference>
<dbReference type="Proteomes" id="UP000325291">
    <property type="component" value="Unassembled WGS sequence"/>
</dbReference>
<evidence type="ECO:0000256" key="1">
    <source>
        <dbReference type="ARBA" id="ARBA00004613"/>
    </source>
</evidence>
<dbReference type="InterPro" id="IPR018511">
    <property type="entry name" value="Hemolysin-typ_Ca-bd_CS"/>
</dbReference>
<dbReference type="RefSeq" id="WP_111366621.1">
    <property type="nucleotide sequence ID" value="NZ_VINQ01000008.1"/>
</dbReference>
<comment type="subcellular location">
    <subcellularLocation>
        <location evidence="1">Secreted</location>
    </subcellularLocation>
</comment>
<dbReference type="InterPro" id="IPR050557">
    <property type="entry name" value="RTX_toxin/Mannuronan_C5-epim"/>
</dbReference>
<keyword evidence="3" id="KW-0964">Secreted</keyword>
<dbReference type="GO" id="GO:0005576">
    <property type="term" value="C:extracellular region"/>
    <property type="evidence" value="ECO:0007669"/>
    <property type="project" value="UniProtKB-SubCell"/>
</dbReference>
<evidence type="ECO:0000256" key="4">
    <source>
        <dbReference type="SAM" id="MobiDB-lite"/>
    </source>
</evidence>
<evidence type="ECO:0000313" key="7">
    <source>
        <dbReference type="Proteomes" id="UP000325291"/>
    </source>
</evidence>
<dbReference type="Gene3D" id="2.150.10.10">
    <property type="entry name" value="Serralysin-like metalloprotease, C-terminal"/>
    <property type="match status" value="3"/>
</dbReference>
<dbReference type="InterPro" id="IPR001343">
    <property type="entry name" value="Hemolysn_Ca-bd"/>
</dbReference>
<evidence type="ECO:0000313" key="6">
    <source>
        <dbReference type="EMBL" id="KAA0914666.1"/>
    </source>
</evidence>
<keyword evidence="7" id="KW-1185">Reference proteome</keyword>
<dbReference type="SUPFAM" id="SSF53300">
    <property type="entry name" value="vWA-like"/>
    <property type="match status" value="1"/>
</dbReference>
<dbReference type="Pfam" id="PF00353">
    <property type="entry name" value="HemolysinCabind"/>
    <property type="match status" value="4"/>
</dbReference>
<comment type="similarity">
    <text evidence="2">Belongs to the peptidase M10B family.</text>
</comment>
<reference evidence="6 7" key="1">
    <citation type="submission" date="2019-07" db="EMBL/GenBank/DDBJ databases">
        <title>Aquicoccus porphyridii gen. nov., sp. nov., isolated from a small marine red alga, Porphyridium marinum.</title>
        <authorList>
            <person name="Liu L."/>
        </authorList>
    </citation>
    <scope>NUCLEOTIDE SEQUENCE [LARGE SCALE GENOMIC DNA]</scope>
    <source>
        <strain evidence="6 7">L1 8-17</strain>
    </source>
</reference>
<dbReference type="InterPro" id="IPR006026">
    <property type="entry name" value="Peptidase_Metallo"/>
</dbReference>
<dbReference type="Gene3D" id="3.40.390.10">
    <property type="entry name" value="Collagenase (Catalytic Domain)"/>
    <property type="match status" value="1"/>
</dbReference>
<dbReference type="AlphaFoldDB" id="A0A5A9ZC29"/>
<dbReference type="InterPro" id="IPR036465">
    <property type="entry name" value="vWFA_dom_sf"/>
</dbReference>